<dbReference type="Pfam" id="PF17319">
    <property type="entry name" value="DUF5362"/>
    <property type="match status" value="1"/>
</dbReference>
<proteinExistence type="predicted"/>
<sequence length="150" mass="16350">MISIDKEEKDGNQPLNKKARSLADIAKWGKITAVFLIITGSLSALSAIVTLLGAIPGVLLIISGVMLMRSAKAAAALQEESEENAEENMLEHYASFIKMQFFYAVSSVALGIIAFILFVIFAVIGIVAYHSTDTHDAPDSYYYENDPVFE</sequence>
<name>A0AAI8HKK0_9BACI</name>
<keyword evidence="1" id="KW-0472">Membrane</keyword>
<dbReference type="KEGG" id="bsia:CWD84_02220"/>
<gene>
    <name evidence="2" type="ORF">CWD84_02220</name>
</gene>
<reference evidence="2 3" key="1">
    <citation type="submission" date="2017-11" db="EMBL/GenBank/DDBJ databases">
        <title>Genome sequence and genome mining of multiple bioactive secondary metabolites from a deep sea-derived Bacillus siamensis SCSIO 05746.</title>
        <authorList>
            <person name="Pan H.-Q."/>
            <person name="Ju J.-H."/>
        </authorList>
    </citation>
    <scope>NUCLEOTIDE SEQUENCE [LARGE SCALE GENOMIC DNA]</scope>
    <source>
        <strain evidence="2 3">SCSIO 05746</strain>
    </source>
</reference>
<organism evidence="2 3">
    <name type="scientific">Bacillus siamensis</name>
    <dbReference type="NCBI Taxonomy" id="659243"/>
    <lineage>
        <taxon>Bacteria</taxon>
        <taxon>Bacillati</taxon>
        <taxon>Bacillota</taxon>
        <taxon>Bacilli</taxon>
        <taxon>Bacillales</taxon>
        <taxon>Bacillaceae</taxon>
        <taxon>Bacillus</taxon>
        <taxon>Bacillus amyloliquefaciens group</taxon>
    </lineage>
</organism>
<evidence type="ECO:0000313" key="2">
    <source>
        <dbReference type="EMBL" id="AUJ75724.1"/>
    </source>
</evidence>
<dbReference type="RefSeq" id="WP_060964073.1">
    <property type="nucleotide sequence ID" value="NZ_CP025001.1"/>
</dbReference>
<keyword evidence="1" id="KW-0812">Transmembrane</keyword>
<protein>
    <recommendedName>
        <fullName evidence="4">DUF5362 domain-containing protein</fullName>
    </recommendedName>
</protein>
<keyword evidence="3" id="KW-1185">Reference proteome</keyword>
<feature type="transmembrane region" description="Helical" evidence="1">
    <location>
        <begin position="101"/>
        <end position="129"/>
    </location>
</feature>
<evidence type="ECO:0000256" key="1">
    <source>
        <dbReference type="SAM" id="Phobius"/>
    </source>
</evidence>
<evidence type="ECO:0008006" key="4">
    <source>
        <dbReference type="Google" id="ProtNLM"/>
    </source>
</evidence>
<keyword evidence="1" id="KW-1133">Transmembrane helix</keyword>
<dbReference type="InterPro" id="IPR035287">
    <property type="entry name" value="DUF5362"/>
</dbReference>
<evidence type="ECO:0000313" key="3">
    <source>
        <dbReference type="Proteomes" id="UP000234366"/>
    </source>
</evidence>
<dbReference type="EMBL" id="CP025001">
    <property type="protein sequence ID" value="AUJ75724.1"/>
    <property type="molecule type" value="Genomic_DNA"/>
</dbReference>
<feature type="transmembrane region" description="Helical" evidence="1">
    <location>
        <begin position="31"/>
        <end position="62"/>
    </location>
</feature>
<accession>A0AAI8HKK0</accession>
<dbReference type="AlphaFoldDB" id="A0AAI8HKK0"/>
<dbReference type="Proteomes" id="UP000234366">
    <property type="component" value="Chromosome"/>
</dbReference>